<proteinExistence type="predicted"/>
<feature type="transmembrane region" description="Helical" evidence="6">
    <location>
        <begin position="208"/>
        <end position="229"/>
    </location>
</feature>
<reference evidence="8" key="1">
    <citation type="submission" date="2016-10" db="EMBL/GenBank/DDBJ databases">
        <authorList>
            <person name="Varghese N."/>
            <person name="Submissions S."/>
        </authorList>
    </citation>
    <scope>NUCLEOTIDE SEQUENCE [LARGE SCALE GENOMIC DNA]</scope>
    <source>
        <strain evidence="8">DSM 17044</strain>
    </source>
</reference>
<keyword evidence="5 6" id="KW-0472">Membrane</keyword>
<sequence>MSFLRKHITVLAGLLAYLVLYAIAAARYDGFLSLPVFINFLSNNAVLGIVAVGMTFVILSGGIDLSVGAVMSFSSVLIGVLIMDHQWNVYAAVGASLVCGTALGAAMGAIIHRTGIKPFIVTLAGMFFVRGLAFIIHLESIAIAAPQHTSIAIMRVGPLPVTAVLFLTFVAVAWYVAVLTPFGRNVYALGGGEEAAMLMGLPVQRTRIAVYAVSGFCASFAGAALTFYLSSGSHLEGVGMELDAIATVVIGGTLLAGGVGSVFGTLVGVLMLGLILTSITTYEGMMSSGLTRVAIGALLLSFVMLQKLLTRRIAGAGRAT</sequence>
<evidence type="ECO:0000256" key="6">
    <source>
        <dbReference type="SAM" id="Phobius"/>
    </source>
</evidence>
<feature type="transmembrane region" description="Helical" evidence="6">
    <location>
        <begin position="158"/>
        <end position="177"/>
    </location>
</feature>
<feature type="transmembrane region" description="Helical" evidence="6">
    <location>
        <begin position="89"/>
        <end position="111"/>
    </location>
</feature>
<keyword evidence="2" id="KW-1003">Cell membrane</keyword>
<protein>
    <submittedName>
        <fullName evidence="7">Monosaccharide ABC transporter membrane protein, CUT2 family</fullName>
    </submittedName>
</protein>
<dbReference type="OrthoDB" id="9799990at2"/>
<keyword evidence="4 6" id="KW-1133">Transmembrane helix</keyword>
<evidence type="ECO:0000313" key="7">
    <source>
        <dbReference type="EMBL" id="SEK74322.1"/>
    </source>
</evidence>
<dbReference type="Proteomes" id="UP000182719">
    <property type="component" value="Unassembled WGS sequence"/>
</dbReference>
<feature type="transmembrane region" description="Helical" evidence="6">
    <location>
        <begin position="34"/>
        <end position="58"/>
    </location>
</feature>
<keyword evidence="3 6" id="KW-0812">Transmembrane</keyword>
<evidence type="ECO:0000256" key="5">
    <source>
        <dbReference type="ARBA" id="ARBA00023136"/>
    </source>
</evidence>
<evidence type="ECO:0000256" key="4">
    <source>
        <dbReference type="ARBA" id="ARBA00022989"/>
    </source>
</evidence>
<feature type="transmembrane region" description="Helical" evidence="6">
    <location>
        <begin position="118"/>
        <end position="138"/>
    </location>
</feature>
<keyword evidence="8" id="KW-1185">Reference proteome</keyword>
<dbReference type="PANTHER" id="PTHR32196:SF63">
    <property type="entry name" value="INNER MEMBRANE ABC TRANSPORTER PERMEASE PROTEIN YJFF"/>
    <property type="match status" value="1"/>
</dbReference>
<dbReference type="RefSeq" id="WP_075005373.1">
    <property type="nucleotide sequence ID" value="NZ_FOAP01000002.1"/>
</dbReference>
<feature type="transmembrane region" description="Helical" evidence="6">
    <location>
        <begin position="65"/>
        <end position="83"/>
    </location>
</feature>
<organism evidence="7 8">
    <name type="scientific">Stigmatella aurantiaca</name>
    <dbReference type="NCBI Taxonomy" id="41"/>
    <lineage>
        <taxon>Bacteria</taxon>
        <taxon>Pseudomonadati</taxon>
        <taxon>Myxococcota</taxon>
        <taxon>Myxococcia</taxon>
        <taxon>Myxococcales</taxon>
        <taxon>Cystobacterineae</taxon>
        <taxon>Archangiaceae</taxon>
        <taxon>Stigmatella</taxon>
    </lineage>
</organism>
<comment type="subcellular location">
    <subcellularLocation>
        <location evidence="1">Cell membrane</location>
        <topology evidence="1">Multi-pass membrane protein</topology>
    </subcellularLocation>
</comment>
<dbReference type="EMBL" id="FOAP01000002">
    <property type="protein sequence ID" value="SEK74322.1"/>
    <property type="molecule type" value="Genomic_DNA"/>
</dbReference>
<dbReference type="PANTHER" id="PTHR32196">
    <property type="entry name" value="ABC TRANSPORTER PERMEASE PROTEIN YPHD-RELATED-RELATED"/>
    <property type="match status" value="1"/>
</dbReference>
<dbReference type="CDD" id="cd06579">
    <property type="entry name" value="TM_PBP1_transp_AraH_like"/>
    <property type="match status" value="1"/>
</dbReference>
<dbReference type="AlphaFoldDB" id="A0A1H7JIK3"/>
<evidence type="ECO:0000313" key="8">
    <source>
        <dbReference type="Proteomes" id="UP000182719"/>
    </source>
</evidence>
<evidence type="ECO:0000256" key="2">
    <source>
        <dbReference type="ARBA" id="ARBA00022475"/>
    </source>
</evidence>
<feature type="transmembrane region" description="Helical" evidence="6">
    <location>
        <begin position="289"/>
        <end position="309"/>
    </location>
</feature>
<feature type="transmembrane region" description="Helical" evidence="6">
    <location>
        <begin position="249"/>
        <end position="277"/>
    </location>
</feature>
<gene>
    <name evidence="7" type="ORF">SAMN05444354_102222</name>
</gene>
<dbReference type="GO" id="GO:0005886">
    <property type="term" value="C:plasma membrane"/>
    <property type="evidence" value="ECO:0007669"/>
    <property type="project" value="UniProtKB-SubCell"/>
</dbReference>
<evidence type="ECO:0000256" key="1">
    <source>
        <dbReference type="ARBA" id="ARBA00004651"/>
    </source>
</evidence>
<accession>A0A1H7JIK3</accession>
<name>A0A1H7JIK3_STIAU</name>
<dbReference type="Pfam" id="PF02653">
    <property type="entry name" value="BPD_transp_2"/>
    <property type="match status" value="1"/>
</dbReference>
<evidence type="ECO:0000256" key="3">
    <source>
        <dbReference type="ARBA" id="ARBA00022692"/>
    </source>
</evidence>
<dbReference type="GO" id="GO:0022857">
    <property type="term" value="F:transmembrane transporter activity"/>
    <property type="evidence" value="ECO:0007669"/>
    <property type="project" value="InterPro"/>
</dbReference>
<dbReference type="InterPro" id="IPR001851">
    <property type="entry name" value="ABC_transp_permease"/>
</dbReference>